<dbReference type="GeneID" id="55641135"/>
<reference evidence="1 2" key="1">
    <citation type="submission" date="2020-02" db="EMBL/GenBank/DDBJ databases">
        <title>Comparative genome analysis reveals the metabolism and evolution of the thermophilic archaeal genus Metallosphaera.</title>
        <authorList>
            <person name="Jiang C."/>
        </authorList>
    </citation>
    <scope>NUCLEOTIDE SEQUENCE [LARGE SCALE GENOMIC DNA]</scope>
    <source>
        <strain evidence="1 2">Ric-A</strain>
    </source>
</reference>
<evidence type="ECO:0008006" key="3">
    <source>
        <dbReference type="Google" id="ProtNLM"/>
    </source>
</evidence>
<evidence type="ECO:0000313" key="2">
    <source>
        <dbReference type="Proteomes" id="UP000509301"/>
    </source>
</evidence>
<name>A0A6N0NVK0_9CREN</name>
<protein>
    <recommendedName>
        <fullName evidence="3">Helix-turn-helix domain-containing protein</fullName>
    </recommendedName>
</protein>
<dbReference type="RefSeq" id="WP_174629936.1">
    <property type="nucleotide sequence ID" value="NZ_CP049074.1"/>
</dbReference>
<proteinExistence type="predicted"/>
<organism evidence="1 2">
    <name type="scientific">Metallosphaera tengchongensis</name>
    <dbReference type="NCBI Taxonomy" id="1532350"/>
    <lineage>
        <taxon>Archaea</taxon>
        <taxon>Thermoproteota</taxon>
        <taxon>Thermoprotei</taxon>
        <taxon>Sulfolobales</taxon>
        <taxon>Sulfolobaceae</taxon>
        <taxon>Metallosphaera</taxon>
    </lineage>
</organism>
<dbReference type="OrthoDB" id="34647at2157"/>
<accession>A0A6N0NVK0</accession>
<dbReference type="EMBL" id="CP049074">
    <property type="protein sequence ID" value="QKQ99708.1"/>
    <property type="molecule type" value="Genomic_DNA"/>
</dbReference>
<dbReference type="Proteomes" id="UP000509301">
    <property type="component" value="Chromosome"/>
</dbReference>
<gene>
    <name evidence="1" type="ORF">GWK48_04260</name>
</gene>
<keyword evidence="2" id="KW-1185">Reference proteome</keyword>
<sequence length="120" mass="13836">MRAVHNLSKESREKIVLTLLERRNKSELARDLGVSAASIVKFYKGKTHPSDETIVRAIKIADEKEKEEIAQIMVEDLIDSLLEIFENYPNIDTKKLDLLRKVLEERDKRKILTSLGLSFV</sequence>
<dbReference type="KEGG" id="mten:GWK48_04260"/>
<evidence type="ECO:0000313" key="1">
    <source>
        <dbReference type="EMBL" id="QKQ99708.1"/>
    </source>
</evidence>
<dbReference type="AlphaFoldDB" id="A0A6N0NVK0"/>